<comment type="caution">
    <text evidence="2">The sequence shown here is derived from an EMBL/GenBank/DDBJ whole genome shotgun (WGS) entry which is preliminary data.</text>
</comment>
<feature type="compositionally biased region" description="Polar residues" evidence="1">
    <location>
        <begin position="113"/>
        <end position="134"/>
    </location>
</feature>
<gene>
    <name evidence="2" type="ORF">L596_010284</name>
</gene>
<organism evidence="2 3">
    <name type="scientific">Steinernema carpocapsae</name>
    <name type="common">Entomopathogenic nematode</name>
    <dbReference type="NCBI Taxonomy" id="34508"/>
    <lineage>
        <taxon>Eukaryota</taxon>
        <taxon>Metazoa</taxon>
        <taxon>Ecdysozoa</taxon>
        <taxon>Nematoda</taxon>
        <taxon>Chromadorea</taxon>
        <taxon>Rhabditida</taxon>
        <taxon>Tylenchina</taxon>
        <taxon>Panagrolaimomorpha</taxon>
        <taxon>Strongyloidoidea</taxon>
        <taxon>Steinernematidae</taxon>
        <taxon>Steinernema</taxon>
    </lineage>
</organism>
<feature type="compositionally biased region" description="Basic and acidic residues" evidence="1">
    <location>
        <begin position="74"/>
        <end position="86"/>
    </location>
</feature>
<evidence type="ECO:0000313" key="3">
    <source>
        <dbReference type="Proteomes" id="UP000298663"/>
    </source>
</evidence>
<reference evidence="2 3" key="1">
    <citation type="journal article" date="2015" name="Genome Biol.">
        <title>Comparative genomics of Steinernema reveals deeply conserved gene regulatory networks.</title>
        <authorList>
            <person name="Dillman A.R."/>
            <person name="Macchietto M."/>
            <person name="Porter C.F."/>
            <person name="Rogers A."/>
            <person name="Williams B."/>
            <person name="Antoshechkin I."/>
            <person name="Lee M.M."/>
            <person name="Goodwin Z."/>
            <person name="Lu X."/>
            <person name="Lewis E.E."/>
            <person name="Goodrich-Blair H."/>
            <person name="Stock S.P."/>
            <person name="Adams B.J."/>
            <person name="Sternberg P.W."/>
            <person name="Mortazavi A."/>
        </authorList>
    </citation>
    <scope>NUCLEOTIDE SEQUENCE [LARGE SCALE GENOMIC DNA]</scope>
    <source>
        <strain evidence="2 3">ALL</strain>
    </source>
</reference>
<name>A0A4V6A6Z3_STECR</name>
<reference evidence="2 3" key="2">
    <citation type="journal article" date="2019" name="G3 (Bethesda)">
        <title>Hybrid Assembly of the Genome of the Entomopathogenic Nematode Steinernema carpocapsae Identifies the X-Chromosome.</title>
        <authorList>
            <person name="Serra L."/>
            <person name="Macchietto M."/>
            <person name="Macias-Munoz A."/>
            <person name="McGill C.J."/>
            <person name="Rodriguez I.M."/>
            <person name="Rodriguez B."/>
            <person name="Murad R."/>
            <person name="Mortazavi A."/>
        </authorList>
    </citation>
    <scope>NUCLEOTIDE SEQUENCE [LARGE SCALE GENOMIC DNA]</scope>
    <source>
        <strain evidence="2 3">ALL</strain>
    </source>
</reference>
<accession>A0A4V6A6Z3</accession>
<proteinExistence type="predicted"/>
<feature type="region of interest" description="Disordered" evidence="1">
    <location>
        <begin position="74"/>
        <end position="134"/>
    </location>
</feature>
<evidence type="ECO:0000313" key="2">
    <source>
        <dbReference type="EMBL" id="TKR96235.1"/>
    </source>
</evidence>
<dbReference type="Proteomes" id="UP000298663">
    <property type="component" value="Unassembled WGS sequence"/>
</dbReference>
<dbReference type="EMBL" id="AZBU02000002">
    <property type="protein sequence ID" value="TKR96235.1"/>
    <property type="molecule type" value="Genomic_DNA"/>
</dbReference>
<keyword evidence="3" id="KW-1185">Reference proteome</keyword>
<dbReference type="AlphaFoldDB" id="A0A4V6A6Z3"/>
<evidence type="ECO:0000256" key="1">
    <source>
        <dbReference type="SAM" id="MobiDB-lite"/>
    </source>
</evidence>
<protein>
    <submittedName>
        <fullName evidence="2">Uncharacterized protein</fullName>
    </submittedName>
</protein>
<sequence length="134" mass="15379">MSRHVAMWRRLDTSKTPKIATSSDRRGYNFSVCACICKSDPSAAPSFVFKPRSDIWQHHAWQRKYLKLDGKIGRSAAERDAEEKSKIRSANAQPNGTVCKRVEKRSSEAPISRQRQNEAITRQYSNVKPRNVWS</sequence>